<dbReference type="Proteomes" id="UP000307440">
    <property type="component" value="Unassembled WGS sequence"/>
</dbReference>
<gene>
    <name evidence="3" type="ORF">FA15DRAFT_755285</name>
</gene>
<dbReference type="STRING" id="230819.A0A5C3KZL6"/>
<feature type="region of interest" description="Disordered" evidence="1">
    <location>
        <begin position="556"/>
        <end position="593"/>
    </location>
</feature>
<feature type="compositionally biased region" description="Acidic residues" evidence="1">
    <location>
        <begin position="363"/>
        <end position="372"/>
    </location>
</feature>
<dbReference type="AlphaFoldDB" id="A0A5C3KZL6"/>
<evidence type="ECO:0000256" key="1">
    <source>
        <dbReference type="SAM" id="MobiDB-lite"/>
    </source>
</evidence>
<evidence type="ECO:0000313" key="4">
    <source>
        <dbReference type="Proteomes" id="UP000307440"/>
    </source>
</evidence>
<feature type="region of interest" description="Disordered" evidence="1">
    <location>
        <begin position="201"/>
        <end position="238"/>
    </location>
</feature>
<protein>
    <recommendedName>
        <fullName evidence="2">RING-type domain-containing protein</fullName>
    </recommendedName>
</protein>
<organism evidence="3 4">
    <name type="scientific">Coprinopsis marcescibilis</name>
    <name type="common">Agaric fungus</name>
    <name type="synonym">Psathyrella marcescibilis</name>
    <dbReference type="NCBI Taxonomy" id="230819"/>
    <lineage>
        <taxon>Eukaryota</taxon>
        <taxon>Fungi</taxon>
        <taxon>Dikarya</taxon>
        <taxon>Basidiomycota</taxon>
        <taxon>Agaricomycotina</taxon>
        <taxon>Agaricomycetes</taxon>
        <taxon>Agaricomycetidae</taxon>
        <taxon>Agaricales</taxon>
        <taxon>Agaricineae</taxon>
        <taxon>Psathyrellaceae</taxon>
        <taxon>Coprinopsis</taxon>
    </lineage>
</organism>
<dbReference type="GO" id="GO:0005737">
    <property type="term" value="C:cytoplasm"/>
    <property type="evidence" value="ECO:0007669"/>
    <property type="project" value="TreeGrafter"/>
</dbReference>
<sequence length="638" mass="66797">MSLSDWYSLQWARGRRGRDTATASTPHPNSNGGIDHLLPLNDINGNATARDRKALEPLFGPNIGAVTSGPAWTAVVDKKVVTDELTPDVLQQPLQPTTTLQALVNLKRPSIRLSPLAPLTSASAHHLQHSLEFEYDCDAPKVGIHIHVFLPKNHPDAPPGVPPHHPHAKLLIFEAVVEAGFNRRLTLDDGAVIELARFEKAPTEHHPDPASALTLPPPEADYRAPTPVSASEPTSHRHRRRFTQAFRFRKPVANRTIAGPALAVVDAQPTSPVADPTPPAAPAEAPVNKPTIAEEDGVKITIKLVALDEQGTELAAPNEQVTYLHVVRVGPPPAPKLPPAAAEASVADAKPDDADAPSTPQDAAEEEEEEEPDTRPWVVKVVKREATIGPHTFHLHEIFGLSSTTTSAATPPPAATPAHSNYPPIAHEAEAEGDVQTEECLLCLSSPREVVLLPCRHLVACKECALNMVEFGAGGNITQTADDAGVGGDAVGGAANAEGNAAAATVAAPTVTTTTGGIMNQRRKRKAKGWFCPVCRQPYTSLLRITTAPPLLPVGTPNSNSKLAEGATATTAAPAAAATEGATEPAPSGGGLLGNLTRPAFLRSFTGGRTGDANANPAGGTIVMADVESRAGLGRVGS</sequence>
<evidence type="ECO:0000313" key="3">
    <source>
        <dbReference type="EMBL" id="TFK26099.1"/>
    </source>
</evidence>
<dbReference type="InterPro" id="IPR013083">
    <property type="entry name" value="Znf_RING/FYVE/PHD"/>
</dbReference>
<feature type="region of interest" description="Disordered" evidence="1">
    <location>
        <begin position="334"/>
        <end position="375"/>
    </location>
</feature>
<dbReference type="Pfam" id="PF13920">
    <property type="entry name" value="zf-C3HC4_3"/>
    <property type="match status" value="1"/>
</dbReference>
<feature type="compositionally biased region" description="Low complexity" evidence="1">
    <location>
        <begin position="339"/>
        <end position="348"/>
    </location>
</feature>
<feature type="domain" description="RING-type" evidence="2">
    <location>
        <begin position="440"/>
        <end position="535"/>
    </location>
</feature>
<reference evidence="3 4" key="1">
    <citation type="journal article" date="2019" name="Nat. Ecol. Evol.">
        <title>Megaphylogeny resolves global patterns of mushroom evolution.</title>
        <authorList>
            <person name="Varga T."/>
            <person name="Krizsan K."/>
            <person name="Foldi C."/>
            <person name="Dima B."/>
            <person name="Sanchez-Garcia M."/>
            <person name="Sanchez-Ramirez S."/>
            <person name="Szollosi G.J."/>
            <person name="Szarkandi J.G."/>
            <person name="Papp V."/>
            <person name="Albert L."/>
            <person name="Andreopoulos W."/>
            <person name="Angelini C."/>
            <person name="Antonin V."/>
            <person name="Barry K.W."/>
            <person name="Bougher N.L."/>
            <person name="Buchanan P."/>
            <person name="Buyck B."/>
            <person name="Bense V."/>
            <person name="Catcheside P."/>
            <person name="Chovatia M."/>
            <person name="Cooper J."/>
            <person name="Damon W."/>
            <person name="Desjardin D."/>
            <person name="Finy P."/>
            <person name="Geml J."/>
            <person name="Haridas S."/>
            <person name="Hughes K."/>
            <person name="Justo A."/>
            <person name="Karasinski D."/>
            <person name="Kautmanova I."/>
            <person name="Kiss B."/>
            <person name="Kocsube S."/>
            <person name="Kotiranta H."/>
            <person name="LaButti K.M."/>
            <person name="Lechner B.E."/>
            <person name="Liimatainen K."/>
            <person name="Lipzen A."/>
            <person name="Lukacs Z."/>
            <person name="Mihaltcheva S."/>
            <person name="Morgado L.N."/>
            <person name="Niskanen T."/>
            <person name="Noordeloos M.E."/>
            <person name="Ohm R.A."/>
            <person name="Ortiz-Santana B."/>
            <person name="Ovrebo C."/>
            <person name="Racz N."/>
            <person name="Riley R."/>
            <person name="Savchenko A."/>
            <person name="Shiryaev A."/>
            <person name="Soop K."/>
            <person name="Spirin V."/>
            <person name="Szebenyi C."/>
            <person name="Tomsovsky M."/>
            <person name="Tulloss R.E."/>
            <person name="Uehling J."/>
            <person name="Grigoriev I.V."/>
            <person name="Vagvolgyi C."/>
            <person name="Papp T."/>
            <person name="Martin F.M."/>
            <person name="Miettinen O."/>
            <person name="Hibbett D.S."/>
            <person name="Nagy L.G."/>
        </authorList>
    </citation>
    <scope>NUCLEOTIDE SEQUENCE [LARGE SCALE GENOMIC DNA]</scope>
    <source>
        <strain evidence="3 4">CBS 121175</strain>
    </source>
</reference>
<keyword evidence="4" id="KW-1185">Reference proteome</keyword>
<dbReference type="InterPro" id="IPR045194">
    <property type="entry name" value="MGRN1/RNF157-like"/>
</dbReference>
<feature type="compositionally biased region" description="Polar residues" evidence="1">
    <location>
        <begin position="21"/>
        <end position="32"/>
    </location>
</feature>
<dbReference type="GO" id="GO:0008270">
    <property type="term" value="F:zinc ion binding"/>
    <property type="evidence" value="ECO:0007669"/>
    <property type="project" value="UniProtKB-KW"/>
</dbReference>
<dbReference type="EMBL" id="ML210178">
    <property type="protein sequence ID" value="TFK26099.1"/>
    <property type="molecule type" value="Genomic_DNA"/>
</dbReference>
<dbReference type="SMART" id="SM00184">
    <property type="entry name" value="RING"/>
    <property type="match status" value="1"/>
</dbReference>
<feature type="compositionally biased region" description="Low complexity" evidence="1">
    <location>
        <begin position="564"/>
        <end position="587"/>
    </location>
</feature>
<accession>A0A5C3KZL6</accession>
<dbReference type="Gene3D" id="3.30.40.10">
    <property type="entry name" value="Zinc/RING finger domain, C3HC4 (zinc finger)"/>
    <property type="match status" value="1"/>
</dbReference>
<dbReference type="InterPro" id="IPR001841">
    <property type="entry name" value="Znf_RING"/>
</dbReference>
<feature type="region of interest" description="Disordered" evidence="1">
    <location>
        <begin position="15"/>
        <end position="37"/>
    </location>
</feature>
<proteinExistence type="predicted"/>
<name>A0A5C3KZL6_COPMA</name>
<dbReference type="GO" id="GO:0016567">
    <property type="term" value="P:protein ubiquitination"/>
    <property type="evidence" value="ECO:0007669"/>
    <property type="project" value="TreeGrafter"/>
</dbReference>
<dbReference type="OrthoDB" id="1711136at2759"/>
<evidence type="ECO:0000259" key="2">
    <source>
        <dbReference type="SMART" id="SM00184"/>
    </source>
</evidence>
<dbReference type="GO" id="GO:0061630">
    <property type="term" value="F:ubiquitin protein ligase activity"/>
    <property type="evidence" value="ECO:0007669"/>
    <property type="project" value="UniProtKB-EC"/>
</dbReference>
<dbReference type="PANTHER" id="PTHR22996:SF0">
    <property type="entry name" value="RE60872P-RELATED"/>
    <property type="match status" value="1"/>
</dbReference>
<dbReference type="PANTHER" id="PTHR22996">
    <property type="entry name" value="MAHOGUNIN"/>
    <property type="match status" value="1"/>
</dbReference>